<evidence type="ECO:0000313" key="2">
    <source>
        <dbReference type="Proteomes" id="UP000051677"/>
    </source>
</evidence>
<dbReference type="OrthoDB" id="4464907at2"/>
<reference evidence="1 2" key="1">
    <citation type="submission" date="2015-10" db="EMBL/GenBank/DDBJ databases">
        <title>Mycobacterium gordonae draft genome assembly.</title>
        <authorList>
            <person name="Ustinova V."/>
            <person name="Smirnova T."/>
            <person name="Blagodatskikh K."/>
            <person name="Varlamov D."/>
            <person name="Larionova E."/>
            <person name="Chernousova L."/>
        </authorList>
    </citation>
    <scope>NUCLEOTIDE SEQUENCE [LARGE SCALE GENOMIC DNA]</scope>
    <source>
        <strain evidence="1 2">CTRI 14-8773</strain>
    </source>
</reference>
<evidence type="ECO:0000313" key="1">
    <source>
        <dbReference type="EMBL" id="KQH77726.1"/>
    </source>
</evidence>
<name>A0A0Q2R132_MYCGO</name>
<sequence length="111" mass="12223">MSVSWRETASDECQADFDALLDECIDIAANNLVRNWGLDPTAIAVDADGGKSVVMAEDSHGLSSRDELARSLKRSAPAIRSFALVSRVSDESTDKLIEIHLEHRDIAIQRR</sequence>
<dbReference type="RefSeq" id="WP_055579387.1">
    <property type="nucleotide sequence ID" value="NZ_LKTM01000307.1"/>
</dbReference>
<protein>
    <submittedName>
        <fullName evidence="1">Uncharacterized protein</fullName>
    </submittedName>
</protein>
<comment type="caution">
    <text evidence="1">The sequence shown here is derived from an EMBL/GenBank/DDBJ whole genome shotgun (WGS) entry which is preliminary data.</text>
</comment>
<organism evidence="1 2">
    <name type="scientific">Mycobacterium gordonae</name>
    <dbReference type="NCBI Taxonomy" id="1778"/>
    <lineage>
        <taxon>Bacteria</taxon>
        <taxon>Bacillati</taxon>
        <taxon>Actinomycetota</taxon>
        <taxon>Actinomycetes</taxon>
        <taxon>Mycobacteriales</taxon>
        <taxon>Mycobacteriaceae</taxon>
        <taxon>Mycobacterium</taxon>
    </lineage>
</organism>
<dbReference type="AlphaFoldDB" id="A0A0Q2R132"/>
<dbReference type="EMBL" id="LKTM01000307">
    <property type="protein sequence ID" value="KQH77726.1"/>
    <property type="molecule type" value="Genomic_DNA"/>
</dbReference>
<dbReference type="Proteomes" id="UP000051677">
    <property type="component" value="Unassembled WGS sequence"/>
</dbReference>
<proteinExistence type="predicted"/>
<gene>
    <name evidence="1" type="ORF">AO501_23745</name>
</gene>
<accession>A0A0Q2R132</accession>